<feature type="transmembrane region" description="Helical" evidence="13">
    <location>
        <begin position="440"/>
        <end position="460"/>
    </location>
</feature>
<evidence type="ECO:0000313" key="15">
    <source>
        <dbReference type="EMBL" id="MCG6505072.1"/>
    </source>
</evidence>
<dbReference type="Pfam" id="PF00474">
    <property type="entry name" value="SSF"/>
    <property type="match status" value="1"/>
</dbReference>
<keyword evidence="14" id="KW-0732">Signal</keyword>
<dbReference type="Proteomes" id="UP001298424">
    <property type="component" value="Unassembled WGS sequence"/>
</dbReference>
<protein>
    <submittedName>
        <fullName evidence="15">Cation acetate symporter</fullName>
    </submittedName>
</protein>
<dbReference type="CDD" id="cd11480">
    <property type="entry name" value="SLC5sbd_u4"/>
    <property type="match status" value="1"/>
</dbReference>
<feature type="transmembrane region" description="Helical" evidence="13">
    <location>
        <begin position="365"/>
        <end position="394"/>
    </location>
</feature>
<evidence type="ECO:0000256" key="5">
    <source>
        <dbReference type="ARBA" id="ARBA00022692"/>
    </source>
</evidence>
<keyword evidence="10 13" id="KW-0472">Membrane</keyword>
<sequence>MMGKHKFLFAAWAAGFSGCLWADAFSGEVEKQATNWTAVVMFFIFVGATLWITKWAAKKNRSTQDFYTAGGGITGFQNGLAIAGDFMSAASFLGISAMVFTTGYDGLIYSTGFLVGWPLVLFLVAERLRNLGQFTFADVAAYRLKQTPVRLFAASGSLLVVMLYLIAQVVGAGKLIQLLFGMDYIWAVLIVGALMVAYVLFGGMLATTWVQMIKAVLLLGGATFMSFMVLYVSGFSMETMFQKAVDTHTLGEAILAPGGLVKNPVDALSLGLALMFGTAGLPHILMRFFTVPDAREARKSVVVATGFIGYFYLLTFIIGFGAIIFLTNNPEFFKAVVKDGKTVYEMIGGTNMAAVHLSAAVGGNLLLGFISAVAFATILAVVAGLTLSGASAVSHDIYSSVIRKGKALPKEEMRVSRAATLGLGVLAIIFGIAFENQNVAFMVGLAFAVAASANFPVLMLSMFWKGLTTRGAVAGGFAGLIGALVLIVLGPTVWVSVLHNDSPIFPYGNPALFTIPLAFVVAWIVSVLDKSEQAAQDKAGFDAQYVRSMTGIGAAEASDH</sequence>
<evidence type="ECO:0000256" key="1">
    <source>
        <dbReference type="ARBA" id="ARBA00004651"/>
    </source>
</evidence>
<dbReference type="RefSeq" id="WP_238748639.1">
    <property type="nucleotide sequence ID" value="NZ_JAKOOW010000078.1"/>
</dbReference>
<keyword evidence="9" id="KW-0406">Ion transport</keyword>
<feature type="transmembrane region" description="Helical" evidence="13">
    <location>
        <begin position="78"/>
        <end position="100"/>
    </location>
</feature>
<keyword evidence="7 13" id="KW-1133">Transmembrane helix</keyword>
<feature type="transmembrane region" description="Helical" evidence="13">
    <location>
        <begin position="415"/>
        <end position="434"/>
    </location>
</feature>
<evidence type="ECO:0000256" key="6">
    <source>
        <dbReference type="ARBA" id="ARBA00022847"/>
    </source>
</evidence>
<evidence type="ECO:0000256" key="7">
    <source>
        <dbReference type="ARBA" id="ARBA00022989"/>
    </source>
</evidence>
<dbReference type="PANTHER" id="PTHR48086">
    <property type="entry name" value="SODIUM/PROLINE SYMPORTER-RELATED"/>
    <property type="match status" value="1"/>
</dbReference>
<accession>A0ABS9NR94</accession>
<dbReference type="InterPro" id="IPR050277">
    <property type="entry name" value="Sodium:Solute_Symporter"/>
</dbReference>
<feature type="transmembrane region" description="Helical" evidence="13">
    <location>
        <begin position="507"/>
        <end position="528"/>
    </location>
</feature>
<evidence type="ECO:0000256" key="9">
    <source>
        <dbReference type="ARBA" id="ARBA00023065"/>
    </source>
</evidence>
<dbReference type="NCBIfam" id="NF009135">
    <property type="entry name" value="PRK12488.1"/>
    <property type="match status" value="1"/>
</dbReference>
<keyword evidence="4" id="KW-1003">Cell membrane</keyword>
<reference evidence="15 16" key="1">
    <citation type="submission" date="2022-02" db="EMBL/GenBank/DDBJ databases">
        <title>Genome sequence data of Kingella unionensis sp. nov. strain CICC 24913 (CCUG 75125).</title>
        <authorList>
            <person name="Xiao M."/>
        </authorList>
    </citation>
    <scope>NUCLEOTIDE SEQUENCE [LARGE SCALE GENOMIC DNA]</scope>
    <source>
        <strain evidence="15 16">CICC 24913</strain>
    </source>
</reference>
<evidence type="ECO:0000313" key="16">
    <source>
        <dbReference type="Proteomes" id="UP001298424"/>
    </source>
</evidence>
<keyword evidence="3" id="KW-0813">Transport</keyword>
<evidence type="ECO:0000256" key="3">
    <source>
        <dbReference type="ARBA" id="ARBA00022448"/>
    </source>
</evidence>
<feature type="transmembrane region" description="Helical" evidence="13">
    <location>
        <begin position="151"/>
        <end position="172"/>
    </location>
</feature>
<evidence type="ECO:0000256" key="13">
    <source>
        <dbReference type="SAM" id="Phobius"/>
    </source>
</evidence>
<evidence type="ECO:0000256" key="14">
    <source>
        <dbReference type="SAM" id="SignalP"/>
    </source>
</evidence>
<keyword evidence="11" id="KW-0739">Sodium transport</keyword>
<feature type="signal peptide" evidence="14">
    <location>
        <begin position="1"/>
        <end position="22"/>
    </location>
</feature>
<feature type="transmembrane region" description="Helical" evidence="13">
    <location>
        <begin position="301"/>
        <end position="326"/>
    </location>
</feature>
<keyword evidence="5 13" id="KW-0812">Transmembrane</keyword>
<dbReference type="NCBIfam" id="TIGR00813">
    <property type="entry name" value="sss"/>
    <property type="match status" value="1"/>
</dbReference>
<organism evidence="15 16">
    <name type="scientific">Kingella pumchi</name>
    <dbReference type="NCBI Taxonomy" id="2779506"/>
    <lineage>
        <taxon>Bacteria</taxon>
        <taxon>Pseudomonadati</taxon>
        <taxon>Pseudomonadota</taxon>
        <taxon>Betaproteobacteria</taxon>
        <taxon>Neisseriales</taxon>
        <taxon>Neisseriaceae</taxon>
        <taxon>Kingella</taxon>
    </lineage>
</organism>
<evidence type="ECO:0000256" key="10">
    <source>
        <dbReference type="ARBA" id="ARBA00023136"/>
    </source>
</evidence>
<feature type="transmembrane region" description="Helical" evidence="13">
    <location>
        <begin position="472"/>
        <end position="495"/>
    </location>
</feature>
<feature type="transmembrane region" description="Helical" evidence="13">
    <location>
        <begin position="184"/>
        <end position="203"/>
    </location>
</feature>
<proteinExistence type="inferred from homology"/>
<feature type="transmembrane region" description="Helical" evidence="13">
    <location>
        <begin position="106"/>
        <end position="125"/>
    </location>
</feature>
<evidence type="ECO:0000256" key="11">
    <source>
        <dbReference type="ARBA" id="ARBA00023201"/>
    </source>
</evidence>
<feature type="transmembrane region" description="Helical" evidence="13">
    <location>
        <begin position="215"/>
        <end position="233"/>
    </location>
</feature>
<dbReference type="InterPro" id="IPR038377">
    <property type="entry name" value="Na/Glc_symporter_sf"/>
</dbReference>
<keyword evidence="16" id="KW-1185">Reference proteome</keyword>
<feature type="transmembrane region" description="Helical" evidence="13">
    <location>
        <begin position="38"/>
        <end position="57"/>
    </location>
</feature>
<evidence type="ECO:0000256" key="2">
    <source>
        <dbReference type="ARBA" id="ARBA00006434"/>
    </source>
</evidence>
<dbReference type="InterPro" id="IPR018212">
    <property type="entry name" value="Na/solute_symporter_CS"/>
</dbReference>
<evidence type="ECO:0000256" key="12">
    <source>
        <dbReference type="RuleBase" id="RU362091"/>
    </source>
</evidence>
<dbReference type="PROSITE" id="PS51257">
    <property type="entry name" value="PROKAR_LIPOPROTEIN"/>
    <property type="match status" value="1"/>
</dbReference>
<comment type="subcellular location">
    <subcellularLocation>
        <location evidence="1">Cell membrane</location>
        <topology evidence="1">Multi-pass membrane protein</topology>
    </subcellularLocation>
</comment>
<keyword evidence="8" id="KW-0915">Sodium</keyword>
<dbReference type="EMBL" id="JAKOOW010000078">
    <property type="protein sequence ID" value="MCG6505072.1"/>
    <property type="molecule type" value="Genomic_DNA"/>
</dbReference>
<keyword evidence="6" id="KW-0769">Symport</keyword>
<gene>
    <name evidence="15" type="ORF">MB824_11295</name>
</gene>
<evidence type="ECO:0000256" key="8">
    <source>
        <dbReference type="ARBA" id="ARBA00023053"/>
    </source>
</evidence>
<name>A0ABS9NR94_9NEIS</name>
<feature type="transmembrane region" description="Helical" evidence="13">
    <location>
        <begin position="267"/>
        <end position="289"/>
    </location>
</feature>
<dbReference type="InterPro" id="IPR001734">
    <property type="entry name" value="Na/solute_symporter"/>
</dbReference>
<dbReference type="PROSITE" id="PS50283">
    <property type="entry name" value="NA_SOLUT_SYMP_3"/>
    <property type="match status" value="1"/>
</dbReference>
<evidence type="ECO:0000256" key="4">
    <source>
        <dbReference type="ARBA" id="ARBA00022475"/>
    </source>
</evidence>
<dbReference type="PANTHER" id="PTHR48086:SF6">
    <property type="entry name" value="CATION_ACETATE SYMPORTER ACTP"/>
    <property type="match status" value="1"/>
</dbReference>
<dbReference type="NCBIfam" id="NF006903">
    <property type="entry name" value="PRK09395.1"/>
    <property type="match status" value="1"/>
</dbReference>
<comment type="similarity">
    <text evidence="2 12">Belongs to the sodium:solute symporter (SSF) (TC 2.A.21) family.</text>
</comment>
<comment type="caution">
    <text evidence="15">The sequence shown here is derived from an EMBL/GenBank/DDBJ whole genome shotgun (WGS) entry which is preliminary data.</text>
</comment>
<dbReference type="Gene3D" id="1.20.1730.10">
    <property type="entry name" value="Sodium/glucose cotransporter"/>
    <property type="match status" value="1"/>
</dbReference>
<dbReference type="PROSITE" id="PS00456">
    <property type="entry name" value="NA_SOLUT_SYMP_1"/>
    <property type="match status" value="1"/>
</dbReference>
<feature type="chain" id="PRO_5045640940" evidence="14">
    <location>
        <begin position="23"/>
        <end position="560"/>
    </location>
</feature>